<dbReference type="EMBL" id="NNAY01003005">
    <property type="protein sequence ID" value="OXU20140.1"/>
    <property type="molecule type" value="Genomic_DNA"/>
</dbReference>
<sequence length="77" mass="9016">MDYDNVIELQGFRDKEDKFLPKEVALVSLQRHVISHCVILPSHEFTELPCSLKIHNDYVAARYYGIHLFEGDITLRK</sequence>
<protein>
    <submittedName>
        <fullName evidence="1">Uncharacterized protein</fullName>
    </submittedName>
</protein>
<keyword evidence="2" id="KW-1185">Reference proteome</keyword>
<dbReference type="AlphaFoldDB" id="A0A232EP57"/>
<proteinExistence type="predicted"/>
<accession>A0A232EP57</accession>
<name>A0A232EP57_9HYME</name>
<dbReference type="OrthoDB" id="7693491at2759"/>
<reference evidence="1 2" key="1">
    <citation type="journal article" date="2017" name="Curr. Biol.">
        <title>The Evolution of Venom by Co-option of Single-Copy Genes.</title>
        <authorList>
            <person name="Martinson E.O."/>
            <person name="Mrinalini"/>
            <person name="Kelkar Y.D."/>
            <person name="Chang C.H."/>
            <person name="Werren J.H."/>
        </authorList>
    </citation>
    <scope>NUCLEOTIDE SEQUENCE [LARGE SCALE GENOMIC DNA]</scope>
    <source>
        <strain evidence="1 2">Alberta</strain>
        <tissue evidence="1">Whole body</tissue>
    </source>
</reference>
<gene>
    <name evidence="1" type="ORF">TSAR_013170</name>
</gene>
<evidence type="ECO:0000313" key="1">
    <source>
        <dbReference type="EMBL" id="OXU20140.1"/>
    </source>
</evidence>
<dbReference type="Proteomes" id="UP000215335">
    <property type="component" value="Unassembled WGS sequence"/>
</dbReference>
<organism evidence="1 2">
    <name type="scientific">Trichomalopsis sarcophagae</name>
    <dbReference type="NCBI Taxonomy" id="543379"/>
    <lineage>
        <taxon>Eukaryota</taxon>
        <taxon>Metazoa</taxon>
        <taxon>Ecdysozoa</taxon>
        <taxon>Arthropoda</taxon>
        <taxon>Hexapoda</taxon>
        <taxon>Insecta</taxon>
        <taxon>Pterygota</taxon>
        <taxon>Neoptera</taxon>
        <taxon>Endopterygota</taxon>
        <taxon>Hymenoptera</taxon>
        <taxon>Apocrita</taxon>
        <taxon>Proctotrupomorpha</taxon>
        <taxon>Chalcidoidea</taxon>
        <taxon>Pteromalidae</taxon>
        <taxon>Pteromalinae</taxon>
        <taxon>Trichomalopsis</taxon>
    </lineage>
</organism>
<comment type="caution">
    <text evidence="1">The sequence shown here is derived from an EMBL/GenBank/DDBJ whole genome shotgun (WGS) entry which is preliminary data.</text>
</comment>
<evidence type="ECO:0000313" key="2">
    <source>
        <dbReference type="Proteomes" id="UP000215335"/>
    </source>
</evidence>